<dbReference type="EMBL" id="BMYX01000022">
    <property type="protein sequence ID" value="GGY25951.1"/>
    <property type="molecule type" value="Genomic_DNA"/>
</dbReference>
<keyword evidence="2" id="KW-0805">Transcription regulation</keyword>
<dbReference type="InterPro" id="IPR036390">
    <property type="entry name" value="WH_DNA-bd_sf"/>
</dbReference>
<evidence type="ECO:0000256" key="3">
    <source>
        <dbReference type="ARBA" id="ARBA00023125"/>
    </source>
</evidence>
<gene>
    <name evidence="6" type="ORF">GCM10011289_31890</name>
</gene>
<dbReference type="PANTHER" id="PTHR30126:SF94">
    <property type="entry name" value="LYSR FAMILY TRANSCRIPTIONAL REGULATOR"/>
    <property type="match status" value="1"/>
</dbReference>
<evidence type="ECO:0000313" key="7">
    <source>
        <dbReference type="Proteomes" id="UP000645257"/>
    </source>
</evidence>
<organism evidence="6 7">
    <name type="scientific">Paludibacterium paludis</name>
    <dbReference type="NCBI Taxonomy" id="1225769"/>
    <lineage>
        <taxon>Bacteria</taxon>
        <taxon>Pseudomonadati</taxon>
        <taxon>Pseudomonadota</taxon>
        <taxon>Betaproteobacteria</taxon>
        <taxon>Neisseriales</taxon>
        <taxon>Chromobacteriaceae</taxon>
        <taxon>Paludibacterium</taxon>
    </lineage>
</organism>
<dbReference type="SUPFAM" id="SSF46785">
    <property type="entry name" value="Winged helix' DNA-binding domain"/>
    <property type="match status" value="1"/>
</dbReference>
<dbReference type="PANTHER" id="PTHR30126">
    <property type="entry name" value="HTH-TYPE TRANSCRIPTIONAL REGULATOR"/>
    <property type="match status" value="1"/>
</dbReference>
<comment type="similarity">
    <text evidence="1">Belongs to the LysR transcriptional regulatory family.</text>
</comment>
<reference evidence="6" key="1">
    <citation type="journal article" date="2014" name="Int. J. Syst. Evol. Microbiol.">
        <title>Complete genome sequence of Corynebacterium casei LMG S-19264T (=DSM 44701T), isolated from a smear-ripened cheese.</title>
        <authorList>
            <consortium name="US DOE Joint Genome Institute (JGI-PGF)"/>
            <person name="Walter F."/>
            <person name="Albersmeier A."/>
            <person name="Kalinowski J."/>
            <person name="Ruckert C."/>
        </authorList>
    </citation>
    <scope>NUCLEOTIDE SEQUENCE</scope>
    <source>
        <strain evidence="6">KCTC 32182</strain>
    </source>
</reference>
<dbReference type="InterPro" id="IPR000847">
    <property type="entry name" value="LysR_HTH_N"/>
</dbReference>
<comment type="caution">
    <text evidence="6">The sequence shown here is derived from an EMBL/GenBank/DDBJ whole genome shotgun (WGS) entry which is preliminary data.</text>
</comment>
<accession>A0A918P6K2</accession>
<name>A0A918P6K2_9NEIS</name>
<dbReference type="GO" id="GO:0003700">
    <property type="term" value="F:DNA-binding transcription factor activity"/>
    <property type="evidence" value="ECO:0007669"/>
    <property type="project" value="InterPro"/>
</dbReference>
<dbReference type="Pfam" id="PF03466">
    <property type="entry name" value="LysR_substrate"/>
    <property type="match status" value="1"/>
</dbReference>
<dbReference type="Gene3D" id="3.40.190.10">
    <property type="entry name" value="Periplasmic binding protein-like II"/>
    <property type="match status" value="2"/>
</dbReference>
<keyword evidence="7" id="KW-1185">Reference proteome</keyword>
<dbReference type="RefSeq" id="WP_189536162.1">
    <property type="nucleotide sequence ID" value="NZ_BMYX01000022.1"/>
</dbReference>
<reference evidence="6" key="2">
    <citation type="submission" date="2020-09" db="EMBL/GenBank/DDBJ databases">
        <authorList>
            <person name="Sun Q."/>
            <person name="Kim S."/>
        </authorList>
    </citation>
    <scope>NUCLEOTIDE SEQUENCE</scope>
    <source>
        <strain evidence="6">KCTC 32182</strain>
    </source>
</reference>
<sequence>MNITIRQLRAFLAVAQEGSIANASEKLFLTRPAVSQTLQELERQFDKKLFHRVSNRLILNAEGKRLLPYIDELIQRINQIENFFTDDSDNYRKLKIGATKSIGNYLLPKLLQQNHAKNGVGFPTVFVGSTADICAKLQTTELDMALIECAAYDNFLNKLPWISDEMIVIAPVASRIAMDEPLTVSDLEREPWVVREMGSGSRELFESAIGSRLKHKRVALEVNATEAIISAVTHGAGLAFVSRIAAEDAIAHGLVRRLPMKDEYSRRFCIVTHCEKFIGPDLQALIDFLVDYAAATELPKTS</sequence>
<dbReference type="GO" id="GO:0000976">
    <property type="term" value="F:transcription cis-regulatory region binding"/>
    <property type="evidence" value="ECO:0007669"/>
    <property type="project" value="TreeGrafter"/>
</dbReference>
<evidence type="ECO:0000256" key="2">
    <source>
        <dbReference type="ARBA" id="ARBA00023015"/>
    </source>
</evidence>
<evidence type="ECO:0000256" key="4">
    <source>
        <dbReference type="ARBA" id="ARBA00023163"/>
    </source>
</evidence>
<evidence type="ECO:0000256" key="1">
    <source>
        <dbReference type="ARBA" id="ARBA00009437"/>
    </source>
</evidence>
<dbReference type="PROSITE" id="PS50931">
    <property type="entry name" value="HTH_LYSR"/>
    <property type="match status" value="1"/>
</dbReference>
<proteinExistence type="inferred from homology"/>
<dbReference type="AlphaFoldDB" id="A0A918P6K2"/>
<dbReference type="Pfam" id="PF00126">
    <property type="entry name" value="HTH_1"/>
    <property type="match status" value="1"/>
</dbReference>
<keyword evidence="3" id="KW-0238">DNA-binding</keyword>
<dbReference type="InterPro" id="IPR036388">
    <property type="entry name" value="WH-like_DNA-bd_sf"/>
</dbReference>
<evidence type="ECO:0000259" key="5">
    <source>
        <dbReference type="PROSITE" id="PS50931"/>
    </source>
</evidence>
<feature type="domain" description="HTH lysR-type" evidence="5">
    <location>
        <begin position="3"/>
        <end position="60"/>
    </location>
</feature>
<dbReference type="SUPFAM" id="SSF53850">
    <property type="entry name" value="Periplasmic binding protein-like II"/>
    <property type="match status" value="1"/>
</dbReference>
<evidence type="ECO:0000313" key="6">
    <source>
        <dbReference type="EMBL" id="GGY25951.1"/>
    </source>
</evidence>
<protein>
    <submittedName>
        <fullName evidence="6">LysR family transcriptional regulator</fullName>
    </submittedName>
</protein>
<dbReference type="Gene3D" id="1.10.10.10">
    <property type="entry name" value="Winged helix-like DNA-binding domain superfamily/Winged helix DNA-binding domain"/>
    <property type="match status" value="1"/>
</dbReference>
<dbReference type="Proteomes" id="UP000645257">
    <property type="component" value="Unassembled WGS sequence"/>
</dbReference>
<keyword evidence="4" id="KW-0804">Transcription</keyword>
<dbReference type="InterPro" id="IPR005119">
    <property type="entry name" value="LysR_subst-bd"/>
</dbReference>